<accession>A0AAD5LY47</accession>
<feature type="compositionally biased region" description="Low complexity" evidence="1">
    <location>
        <begin position="63"/>
        <end position="80"/>
    </location>
</feature>
<dbReference type="InterPro" id="IPR003609">
    <property type="entry name" value="Pan_app"/>
</dbReference>
<dbReference type="SUPFAM" id="SSF82895">
    <property type="entry name" value="TSP-1 type 1 repeat"/>
    <property type="match status" value="1"/>
</dbReference>
<dbReference type="EMBL" id="JAHQIW010000568">
    <property type="protein sequence ID" value="KAJ1348842.1"/>
    <property type="molecule type" value="Genomic_DNA"/>
</dbReference>
<comment type="caution">
    <text evidence="3">The sequence shown here is derived from an EMBL/GenBank/DDBJ whole genome shotgun (WGS) entry which is preliminary data.</text>
</comment>
<dbReference type="CDD" id="cd01099">
    <property type="entry name" value="PAN_AP_HGF"/>
    <property type="match status" value="1"/>
</dbReference>
<gene>
    <name evidence="3" type="ORF">KIN20_004235</name>
</gene>
<dbReference type="Proteomes" id="UP001196413">
    <property type="component" value="Unassembled WGS sequence"/>
</dbReference>
<dbReference type="InterPro" id="IPR000884">
    <property type="entry name" value="TSP1_rpt"/>
</dbReference>
<feature type="domain" description="Apple" evidence="2">
    <location>
        <begin position="1"/>
        <end position="55"/>
    </location>
</feature>
<protein>
    <recommendedName>
        <fullName evidence="2">Apple domain-containing protein</fullName>
    </recommendedName>
</protein>
<feature type="compositionally biased region" description="Polar residues" evidence="1">
    <location>
        <begin position="251"/>
        <end position="260"/>
    </location>
</feature>
<dbReference type="InterPro" id="IPR036383">
    <property type="entry name" value="TSP1_rpt_sf"/>
</dbReference>
<feature type="compositionally biased region" description="Low complexity" evidence="1">
    <location>
        <begin position="131"/>
        <end position="143"/>
    </location>
</feature>
<proteinExistence type="predicted"/>
<dbReference type="PROSITE" id="PS50948">
    <property type="entry name" value="PAN"/>
    <property type="match status" value="1"/>
</dbReference>
<sequence length="396" mass="44435">MEQCVGQCVKEIDCKSAMYFYEEGECITNSESALSKPSSFAKEENEKVVYFQNGCLTKIKAQESSFTSTSIESSSSTETPENVDDMRRDASEEDETEEGGTSEMTSSPVDMTTVDVESGTRTVENDEEYVTDTSPTDDASTSARKLNKKEKKPATSSTRNILKAMQRRPQCCQKERRSRRYLEDCQILVSRIVTSSAMDLTNGDNTDDRSISLSSLSAEEETTDSMDTEEGFEPVEEQATSSERTKGFHVKTSQEGQANEQTEEFPTYFSEWSDWTACTKAGERQVRRRKCLNLRRCLGALMQLRNCPAVLPEPILFHLKSCSNSLVIFGGQFIIRTSSSTVQPEIWSSWLGMCQHFVSAQPCNNGEMIGFESRECIAKDPNLCEGPFFRYCTLPC</sequence>
<evidence type="ECO:0000256" key="1">
    <source>
        <dbReference type="SAM" id="MobiDB-lite"/>
    </source>
</evidence>
<evidence type="ECO:0000259" key="2">
    <source>
        <dbReference type="PROSITE" id="PS50948"/>
    </source>
</evidence>
<evidence type="ECO:0000313" key="3">
    <source>
        <dbReference type="EMBL" id="KAJ1348842.1"/>
    </source>
</evidence>
<organism evidence="3 4">
    <name type="scientific">Parelaphostrongylus tenuis</name>
    <name type="common">Meningeal worm</name>
    <dbReference type="NCBI Taxonomy" id="148309"/>
    <lineage>
        <taxon>Eukaryota</taxon>
        <taxon>Metazoa</taxon>
        <taxon>Ecdysozoa</taxon>
        <taxon>Nematoda</taxon>
        <taxon>Chromadorea</taxon>
        <taxon>Rhabditida</taxon>
        <taxon>Rhabditina</taxon>
        <taxon>Rhabditomorpha</taxon>
        <taxon>Strongyloidea</taxon>
        <taxon>Metastrongylidae</taxon>
        <taxon>Parelaphostrongylus</taxon>
    </lineage>
</organism>
<dbReference type="Pfam" id="PF00024">
    <property type="entry name" value="PAN_1"/>
    <property type="match status" value="1"/>
</dbReference>
<name>A0AAD5LY47_PARTN</name>
<dbReference type="AlphaFoldDB" id="A0AAD5LY47"/>
<evidence type="ECO:0000313" key="4">
    <source>
        <dbReference type="Proteomes" id="UP001196413"/>
    </source>
</evidence>
<feature type="region of interest" description="Disordered" evidence="1">
    <location>
        <begin position="198"/>
        <end position="262"/>
    </location>
</feature>
<feature type="compositionally biased region" description="Acidic residues" evidence="1">
    <location>
        <begin position="218"/>
        <end position="236"/>
    </location>
</feature>
<dbReference type="PROSITE" id="PS50092">
    <property type="entry name" value="TSP1"/>
    <property type="match status" value="1"/>
</dbReference>
<reference evidence="3" key="1">
    <citation type="submission" date="2021-06" db="EMBL/GenBank/DDBJ databases">
        <title>Parelaphostrongylus tenuis whole genome reference sequence.</title>
        <authorList>
            <person name="Garwood T.J."/>
            <person name="Larsen P.A."/>
            <person name="Fountain-Jones N.M."/>
            <person name="Garbe J.R."/>
            <person name="Macchietto M.G."/>
            <person name="Kania S.A."/>
            <person name="Gerhold R.W."/>
            <person name="Richards J.E."/>
            <person name="Wolf T.M."/>
        </authorList>
    </citation>
    <scope>NUCLEOTIDE SEQUENCE</scope>
    <source>
        <strain evidence="3">MNPRO001-30</strain>
        <tissue evidence="3">Meninges</tissue>
    </source>
</reference>
<dbReference type="Gene3D" id="3.50.4.10">
    <property type="entry name" value="Hepatocyte Growth Factor"/>
    <property type="match status" value="1"/>
</dbReference>
<feature type="region of interest" description="Disordered" evidence="1">
    <location>
        <begin position="63"/>
        <end position="175"/>
    </location>
</feature>
<feature type="compositionally biased region" description="Acidic residues" evidence="1">
    <location>
        <begin position="91"/>
        <end position="100"/>
    </location>
</feature>
<dbReference type="SUPFAM" id="SSF57414">
    <property type="entry name" value="Hairpin loop containing domain-like"/>
    <property type="match status" value="1"/>
</dbReference>
<keyword evidence="4" id="KW-1185">Reference proteome</keyword>